<comment type="caution">
    <text evidence="4">The sequence shown here is derived from an EMBL/GenBank/DDBJ whole genome shotgun (WGS) entry which is preliminary data.</text>
</comment>
<comment type="similarity">
    <text evidence="1 3">Belongs to the short-chain dehydrogenases/reductases (SDR) family.</text>
</comment>
<dbReference type="Proteomes" id="UP000242847">
    <property type="component" value="Unassembled WGS sequence"/>
</dbReference>
<gene>
    <name evidence="4" type="ORF">BXT89_15945</name>
</gene>
<dbReference type="Gene3D" id="3.40.50.720">
    <property type="entry name" value="NAD(P)-binding Rossmann-like Domain"/>
    <property type="match status" value="1"/>
</dbReference>
<evidence type="ECO:0000256" key="2">
    <source>
        <dbReference type="ARBA" id="ARBA00023002"/>
    </source>
</evidence>
<reference evidence="4 5" key="1">
    <citation type="submission" date="2017-01" db="EMBL/GenBank/DDBJ databases">
        <title>Draft genome sequence of Pseudomonas pachastrellae type strain CCUG 46540T from a deep sea.</title>
        <authorList>
            <person name="Gomila M."/>
            <person name="Mulet M."/>
            <person name="Lalucat J."/>
            <person name="Garcia-Valdes E."/>
        </authorList>
    </citation>
    <scope>NUCLEOTIDE SEQUENCE [LARGE SCALE GENOMIC DNA]</scope>
    <source>
        <strain evidence="4 5">CCUG 46540</strain>
    </source>
</reference>
<organism evidence="4 5">
    <name type="scientific">Halopseudomonas pachastrellae</name>
    <dbReference type="NCBI Taxonomy" id="254161"/>
    <lineage>
        <taxon>Bacteria</taxon>
        <taxon>Pseudomonadati</taxon>
        <taxon>Pseudomonadota</taxon>
        <taxon>Gammaproteobacteria</taxon>
        <taxon>Pseudomonadales</taxon>
        <taxon>Pseudomonadaceae</taxon>
        <taxon>Halopseudomonas</taxon>
    </lineage>
</organism>
<dbReference type="GO" id="GO:0016491">
    <property type="term" value="F:oxidoreductase activity"/>
    <property type="evidence" value="ECO:0007669"/>
    <property type="project" value="UniProtKB-KW"/>
</dbReference>
<sequence length="253" mass="26619">MSDSPQKVAVVTGAGTGIGRATAIALLKAGYHVALAGRNADKLQKALDGLGALADNTLIVATNVRDPASVEALFTQVKCQWGRLDLLFNNAGTGAPPLPLEELSYEQWQAALETNLSGAFLCTQQAFRIMREQTPMGGRIINNGSISATSPRPNSAPYTASKHGMTGLTKATSLDGRKYNIACGQIDIGNAATEMAAPMARGIPQANGEIAVEPTMDVEHVAQAVVHMAELPLESNVQFMTIMATKMPFIGRG</sequence>
<dbReference type="STRING" id="254161.SAMN05216256_12910"/>
<keyword evidence="5" id="KW-1185">Reference proteome</keyword>
<dbReference type="PANTHER" id="PTHR43669:SF12">
    <property type="entry name" value="BLR5618 PROTEIN"/>
    <property type="match status" value="1"/>
</dbReference>
<evidence type="ECO:0000256" key="3">
    <source>
        <dbReference type="RuleBase" id="RU000363"/>
    </source>
</evidence>
<dbReference type="EMBL" id="MUBC01000045">
    <property type="protein sequence ID" value="ONM42823.1"/>
    <property type="molecule type" value="Genomic_DNA"/>
</dbReference>
<dbReference type="OrthoDB" id="9810734at2"/>
<protein>
    <submittedName>
        <fullName evidence="4">3-oxoacyl-ACP reductase</fullName>
    </submittedName>
</protein>
<evidence type="ECO:0000256" key="1">
    <source>
        <dbReference type="ARBA" id="ARBA00006484"/>
    </source>
</evidence>
<dbReference type="InterPro" id="IPR036291">
    <property type="entry name" value="NAD(P)-bd_dom_sf"/>
</dbReference>
<dbReference type="InterPro" id="IPR002347">
    <property type="entry name" value="SDR_fam"/>
</dbReference>
<dbReference type="SUPFAM" id="SSF51735">
    <property type="entry name" value="NAD(P)-binding Rossmann-fold domains"/>
    <property type="match status" value="1"/>
</dbReference>
<evidence type="ECO:0000313" key="5">
    <source>
        <dbReference type="Proteomes" id="UP000242847"/>
    </source>
</evidence>
<dbReference type="AlphaFoldDB" id="A0A1S8DBQ0"/>
<dbReference type="PANTHER" id="PTHR43669">
    <property type="entry name" value="5-KETO-D-GLUCONATE 5-REDUCTASE"/>
    <property type="match status" value="1"/>
</dbReference>
<dbReference type="PRINTS" id="PR00080">
    <property type="entry name" value="SDRFAMILY"/>
</dbReference>
<name>A0A1S8DBQ0_9GAMM</name>
<accession>A0A1S8DBQ0</accession>
<evidence type="ECO:0000313" key="4">
    <source>
        <dbReference type="EMBL" id="ONM42823.1"/>
    </source>
</evidence>
<dbReference type="InterPro" id="IPR020904">
    <property type="entry name" value="Sc_DH/Rdtase_CS"/>
</dbReference>
<proteinExistence type="inferred from homology"/>
<keyword evidence="2" id="KW-0560">Oxidoreductase</keyword>
<dbReference type="PRINTS" id="PR00081">
    <property type="entry name" value="GDHRDH"/>
</dbReference>
<dbReference type="FunFam" id="3.40.50.720:FF:000084">
    <property type="entry name" value="Short-chain dehydrogenase reductase"/>
    <property type="match status" value="1"/>
</dbReference>
<dbReference type="Pfam" id="PF00106">
    <property type="entry name" value="adh_short"/>
    <property type="match status" value="1"/>
</dbReference>
<dbReference type="PROSITE" id="PS00061">
    <property type="entry name" value="ADH_SHORT"/>
    <property type="match status" value="1"/>
</dbReference>
<dbReference type="RefSeq" id="WP_083728669.1">
    <property type="nucleotide sequence ID" value="NZ_FOUD01000029.1"/>
</dbReference>
<dbReference type="CDD" id="cd05233">
    <property type="entry name" value="SDR_c"/>
    <property type="match status" value="1"/>
</dbReference>